<sequence length="404" mass="46386">MQLLWVLLMKNLNWKGRTITMNEKVKIKLKVLAVNDPAVDVYIDKNYKVLENYDDDTVDIQFDIVPWDSYFPTMLKVFNGETSYDIIMVAGHLWLADFVTKQYLEPMDYEFEDILPVIAQEMQYQGKTYLSPSFCDGHVIVYRKSTIEKVLGKPLDPVITVDQFIEVAKKLKENGIDSPIALKAHQSEILTDALPYLRSTGLDLYEIKDNKVVCNIKKMEEGLNKYLSLKSYAPDDTYTFGNNEIKEVLAHNKVAMAVTWSGQLGVVTKECDDLEDLGFSTFDTAWNVTWSFAITKNSQNKEKAKAFLAYLRSKEVDRLVGAYCGAPVRKNSYIEGMNKYPWYKVQLDMIENQATPLIDLLQAGDKNNVLYEEIYNVFTGQKEVREALKDAESRIEAVDERRTL</sequence>
<dbReference type="EMBL" id="WSLF01000011">
    <property type="protein sequence ID" value="KAE9632046.1"/>
    <property type="molecule type" value="Genomic_DNA"/>
</dbReference>
<dbReference type="GO" id="GO:1901982">
    <property type="term" value="F:maltose binding"/>
    <property type="evidence" value="ECO:0007669"/>
    <property type="project" value="TreeGrafter"/>
</dbReference>
<evidence type="ECO:0000256" key="1">
    <source>
        <dbReference type="ARBA" id="ARBA00008520"/>
    </source>
</evidence>
<evidence type="ECO:0000313" key="4">
    <source>
        <dbReference type="EMBL" id="KAE9632046.1"/>
    </source>
</evidence>
<name>A0A7C8LBL0_9FIRM</name>
<organism evidence="4 5">
    <name type="scientific">Defluviitalea raffinosedens</name>
    <dbReference type="NCBI Taxonomy" id="1450156"/>
    <lineage>
        <taxon>Bacteria</taxon>
        <taxon>Bacillati</taxon>
        <taxon>Bacillota</taxon>
        <taxon>Clostridia</taxon>
        <taxon>Lachnospirales</taxon>
        <taxon>Defluviitaleaceae</taxon>
        <taxon>Defluviitalea</taxon>
    </lineage>
</organism>
<dbReference type="Gene3D" id="3.40.190.10">
    <property type="entry name" value="Periplasmic binding protein-like II"/>
    <property type="match status" value="1"/>
</dbReference>
<proteinExistence type="inferred from homology"/>
<dbReference type="GO" id="GO:0015768">
    <property type="term" value="P:maltose transport"/>
    <property type="evidence" value="ECO:0007669"/>
    <property type="project" value="TreeGrafter"/>
</dbReference>
<comment type="similarity">
    <text evidence="1">Belongs to the bacterial solute-binding protein 1 family.</text>
</comment>
<reference evidence="4 5" key="1">
    <citation type="submission" date="2019-12" db="EMBL/GenBank/DDBJ databases">
        <title>Defluviitalea raffinosedens, isolated from a biogas fermenter, genome sequencing and characterization.</title>
        <authorList>
            <person name="Rettenmaier R."/>
            <person name="Schneider M."/>
            <person name="Neuhaus K."/>
            <person name="Liebl W."/>
            <person name="Zverlov V."/>
        </authorList>
    </citation>
    <scope>NUCLEOTIDE SEQUENCE [LARGE SCALE GENOMIC DNA]</scope>
    <source>
        <strain evidence="4 5">249c-K6</strain>
    </source>
</reference>
<gene>
    <name evidence="4" type="ORF">GND95_11080</name>
</gene>
<dbReference type="Pfam" id="PF01547">
    <property type="entry name" value="SBP_bac_1"/>
    <property type="match status" value="1"/>
</dbReference>
<dbReference type="GO" id="GO:0042956">
    <property type="term" value="P:maltodextrin transmembrane transport"/>
    <property type="evidence" value="ECO:0007669"/>
    <property type="project" value="TreeGrafter"/>
</dbReference>
<comment type="caution">
    <text evidence="4">The sequence shown here is derived from an EMBL/GenBank/DDBJ whole genome shotgun (WGS) entry which is preliminary data.</text>
</comment>
<dbReference type="PANTHER" id="PTHR30061">
    <property type="entry name" value="MALTOSE-BINDING PERIPLASMIC PROTEIN"/>
    <property type="match status" value="1"/>
</dbReference>
<accession>A0A7C8LBL0</accession>
<dbReference type="Proteomes" id="UP000483018">
    <property type="component" value="Unassembled WGS sequence"/>
</dbReference>
<dbReference type="SUPFAM" id="SSF53850">
    <property type="entry name" value="Periplasmic binding protein-like II"/>
    <property type="match status" value="1"/>
</dbReference>
<dbReference type="AlphaFoldDB" id="A0A7C8LBL0"/>
<evidence type="ECO:0000256" key="2">
    <source>
        <dbReference type="ARBA" id="ARBA00022448"/>
    </source>
</evidence>
<evidence type="ECO:0000313" key="5">
    <source>
        <dbReference type="Proteomes" id="UP000483018"/>
    </source>
</evidence>
<dbReference type="PANTHER" id="PTHR30061:SF50">
    <property type="entry name" value="MALTOSE_MALTODEXTRIN-BINDING PERIPLASMIC PROTEIN"/>
    <property type="match status" value="1"/>
</dbReference>
<evidence type="ECO:0000256" key="3">
    <source>
        <dbReference type="ARBA" id="ARBA00022729"/>
    </source>
</evidence>
<dbReference type="InterPro" id="IPR006059">
    <property type="entry name" value="SBP"/>
</dbReference>
<dbReference type="GO" id="GO:0055052">
    <property type="term" value="C:ATP-binding cassette (ABC) transporter complex, substrate-binding subunit-containing"/>
    <property type="evidence" value="ECO:0007669"/>
    <property type="project" value="TreeGrafter"/>
</dbReference>
<protein>
    <submittedName>
        <fullName evidence="4">Extracellular solute-binding protein</fullName>
    </submittedName>
</protein>
<keyword evidence="2" id="KW-0813">Transport</keyword>
<keyword evidence="3" id="KW-0732">Signal</keyword>
<keyword evidence="5" id="KW-1185">Reference proteome</keyword>